<name>A0A2R7YSD8_9ACTN</name>
<dbReference type="Pfam" id="PF13419">
    <property type="entry name" value="HAD_2"/>
    <property type="match status" value="1"/>
</dbReference>
<dbReference type="EMBL" id="PYXZ01000011">
    <property type="protein sequence ID" value="PUA79328.1"/>
    <property type="molecule type" value="Genomic_DNA"/>
</dbReference>
<gene>
    <name evidence="1" type="ORF">C7S10_20145</name>
</gene>
<dbReference type="PANTHER" id="PTHR18901:SF38">
    <property type="entry name" value="PSEUDOURIDINE-5'-PHOSPHATASE"/>
    <property type="match status" value="1"/>
</dbReference>
<dbReference type="CDD" id="cd07505">
    <property type="entry name" value="HAD_BPGM-like"/>
    <property type="match status" value="1"/>
</dbReference>
<accession>A0A2R7YSD8</accession>
<comment type="caution">
    <text evidence="1">The sequence shown here is derived from an EMBL/GenBank/DDBJ whole genome shotgun (WGS) entry which is preliminary data.</text>
</comment>
<dbReference type="NCBIfam" id="TIGR01509">
    <property type="entry name" value="HAD-SF-IA-v3"/>
    <property type="match status" value="1"/>
</dbReference>
<dbReference type="Gene3D" id="1.10.150.240">
    <property type="entry name" value="Putative phosphatase, domain 2"/>
    <property type="match status" value="1"/>
</dbReference>
<keyword evidence="2" id="KW-1185">Reference proteome</keyword>
<protein>
    <submittedName>
        <fullName evidence="1">Hydrolase</fullName>
    </submittedName>
</protein>
<evidence type="ECO:0000313" key="2">
    <source>
        <dbReference type="Proteomes" id="UP000244867"/>
    </source>
</evidence>
<dbReference type="InterPro" id="IPR023198">
    <property type="entry name" value="PGP-like_dom2"/>
</dbReference>
<dbReference type="Gene3D" id="3.40.50.1000">
    <property type="entry name" value="HAD superfamily/HAD-like"/>
    <property type="match status" value="1"/>
</dbReference>
<dbReference type="AlphaFoldDB" id="A0A2R7YSD8"/>
<dbReference type="InterPro" id="IPR023214">
    <property type="entry name" value="HAD_sf"/>
</dbReference>
<reference evidence="1 2" key="1">
    <citation type="submission" date="2018-03" db="EMBL/GenBank/DDBJ databases">
        <authorList>
            <person name="Keele B.F."/>
        </authorList>
    </citation>
    <scope>NUCLEOTIDE SEQUENCE [LARGE SCALE GENOMIC DNA]</scope>
    <source>
        <strain evidence="1 2">IB-3</strain>
    </source>
</reference>
<dbReference type="InterPro" id="IPR006439">
    <property type="entry name" value="HAD-SF_hydro_IA"/>
</dbReference>
<dbReference type="GO" id="GO:0016787">
    <property type="term" value="F:hydrolase activity"/>
    <property type="evidence" value="ECO:0007669"/>
    <property type="project" value="UniProtKB-KW"/>
</dbReference>
<organism evidence="1 2">
    <name type="scientific">Nocardioides currus</name>
    <dbReference type="NCBI Taxonomy" id="2133958"/>
    <lineage>
        <taxon>Bacteria</taxon>
        <taxon>Bacillati</taxon>
        <taxon>Actinomycetota</taxon>
        <taxon>Actinomycetes</taxon>
        <taxon>Propionibacteriales</taxon>
        <taxon>Nocardioidaceae</taxon>
        <taxon>Nocardioides</taxon>
    </lineage>
</organism>
<dbReference type="InterPro" id="IPR041492">
    <property type="entry name" value="HAD_2"/>
</dbReference>
<sequence length="210" mass="22916">MDGTLVDTEPYWIATEYAMAEKYGGTWSEEHALNLVGNALLESGVYIRVHMGIDLTPQEIVDELLDGVVERVRESVPWRPGARELLADLRANDVPCALVTMSWQRFVEPILEHLPDDTFASIVTGDRVEFGKPHPEPYLTAAAELGVAPEDCLAIEDSNTGAKSGEEAGCLVLCVPNHVPILESDRRVFVDTLAGLDTAAVRELASSSTR</sequence>
<dbReference type="PANTHER" id="PTHR18901">
    <property type="entry name" value="2-DEOXYGLUCOSE-6-PHOSPHATE PHOSPHATASE 2"/>
    <property type="match status" value="1"/>
</dbReference>
<dbReference type="InterPro" id="IPR036412">
    <property type="entry name" value="HAD-like_sf"/>
</dbReference>
<proteinExistence type="predicted"/>
<dbReference type="OrthoDB" id="9797743at2"/>
<evidence type="ECO:0000313" key="1">
    <source>
        <dbReference type="EMBL" id="PUA79328.1"/>
    </source>
</evidence>
<keyword evidence="1" id="KW-0378">Hydrolase</keyword>
<dbReference type="Proteomes" id="UP000244867">
    <property type="component" value="Unassembled WGS sequence"/>
</dbReference>
<dbReference type="SUPFAM" id="SSF56784">
    <property type="entry name" value="HAD-like"/>
    <property type="match status" value="1"/>
</dbReference>